<proteinExistence type="inferred from homology"/>
<dbReference type="Proteomes" id="UP000659124">
    <property type="component" value="Unassembled WGS sequence"/>
</dbReference>
<reference evidence="3 4" key="1">
    <citation type="submission" date="2020-09" db="EMBL/GenBank/DDBJ databases">
        <title>Genome sequences of type strains of Chitinophaga qingshengii and Chitinophaga varians.</title>
        <authorList>
            <person name="Kittiwongwattana C."/>
        </authorList>
    </citation>
    <scope>NUCLEOTIDE SEQUENCE [LARGE SCALE GENOMIC DNA]</scope>
    <source>
        <strain evidence="3 4">JCM 30026</strain>
    </source>
</reference>
<dbReference type="Gene3D" id="3.90.960.10">
    <property type="entry name" value="YbaK/aminoacyl-tRNA synthetase-associated domain"/>
    <property type="match status" value="1"/>
</dbReference>
<evidence type="ECO:0000256" key="1">
    <source>
        <dbReference type="ARBA" id="ARBA00010201"/>
    </source>
</evidence>
<comment type="caution">
    <text evidence="3">The sequence shown here is derived from an EMBL/GenBank/DDBJ whole genome shotgun (WGS) entry which is preliminary data.</text>
</comment>
<dbReference type="RefSeq" id="WP_188087099.1">
    <property type="nucleotide sequence ID" value="NZ_JACVFC010000001.1"/>
</dbReference>
<comment type="similarity">
    <text evidence="1">Belongs to the PRORSD1 family.</text>
</comment>
<dbReference type="InterPro" id="IPR040285">
    <property type="entry name" value="ProX/PRXD1"/>
</dbReference>
<protein>
    <submittedName>
        <fullName evidence="3">Prolyl-tRNA synthetase associated domain-containing protein</fullName>
    </submittedName>
</protein>
<dbReference type="EMBL" id="JACVFC010000001">
    <property type="protein sequence ID" value="MBC9930012.1"/>
    <property type="molecule type" value="Genomic_DNA"/>
</dbReference>
<evidence type="ECO:0000259" key="2">
    <source>
        <dbReference type="Pfam" id="PF04073"/>
    </source>
</evidence>
<evidence type="ECO:0000313" key="3">
    <source>
        <dbReference type="EMBL" id="MBC9930012.1"/>
    </source>
</evidence>
<dbReference type="SUPFAM" id="SSF55826">
    <property type="entry name" value="YbaK/ProRS associated domain"/>
    <property type="match status" value="1"/>
</dbReference>
<evidence type="ECO:0000313" key="4">
    <source>
        <dbReference type="Proteomes" id="UP000659124"/>
    </source>
</evidence>
<sequence>MFYTSEVRHTPPAEFKTPLQEMVYTLLQEQKVSFERVDTDAAITMEDCIRINQRLNMKTVKTLFLCNRQQTHFYLFVTTAEKPFKTKDLSSVLGIARLSFASVELLDKLLGTAVGAATIFGVLLDPENKIQVVIDKEVLSETWYGCSDGTTTSYMKISTAWVIDDFLTYAGHEPKIIEI</sequence>
<organism evidence="3 4">
    <name type="scientific">Chitinophaga qingshengii</name>
    <dbReference type="NCBI Taxonomy" id="1569794"/>
    <lineage>
        <taxon>Bacteria</taxon>
        <taxon>Pseudomonadati</taxon>
        <taxon>Bacteroidota</taxon>
        <taxon>Chitinophagia</taxon>
        <taxon>Chitinophagales</taxon>
        <taxon>Chitinophagaceae</taxon>
        <taxon>Chitinophaga</taxon>
    </lineage>
</organism>
<name>A0ABR7TKJ8_9BACT</name>
<keyword evidence="4" id="KW-1185">Reference proteome</keyword>
<dbReference type="PANTHER" id="PTHR31423">
    <property type="entry name" value="YBAK DOMAIN-CONTAINING PROTEIN"/>
    <property type="match status" value="1"/>
</dbReference>
<dbReference type="InterPro" id="IPR036754">
    <property type="entry name" value="YbaK/aa-tRNA-synt-asso_dom_sf"/>
</dbReference>
<gene>
    <name evidence="3" type="ORF">ICL07_06460</name>
</gene>
<dbReference type="Pfam" id="PF04073">
    <property type="entry name" value="tRNA_edit"/>
    <property type="match status" value="1"/>
</dbReference>
<dbReference type="InterPro" id="IPR007214">
    <property type="entry name" value="YbaK/aa-tRNA-synth-assoc-dom"/>
</dbReference>
<accession>A0ABR7TKJ8</accession>
<dbReference type="PANTHER" id="PTHR31423:SF3">
    <property type="entry name" value="PROLYL-TRNA SYNTHETASE ASSOCIATED DOMAIN-CONTAINING PROTEIN 1-RELATED"/>
    <property type="match status" value="1"/>
</dbReference>
<feature type="domain" description="YbaK/aminoacyl-tRNA synthetase-associated" evidence="2">
    <location>
        <begin position="42"/>
        <end position="160"/>
    </location>
</feature>